<evidence type="ECO:0000313" key="3">
    <source>
        <dbReference type="EnsemblMetazoa" id="ISCW016387-PA"/>
    </source>
</evidence>
<evidence type="ECO:0000256" key="1">
    <source>
        <dbReference type="ARBA" id="ARBA00023033"/>
    </source>
</evidence>
<dbReference type="GO" id="GO:0005506">
    <property type="term" value="F:iron ion binding"/>
    <property type="evidence" value="ECO:0007669"/>
    <property type="project" value="InterPro"/>
</dbReference>
<dbReference type="EMBL" id="ABJB011041764">
    <property type="status" value="NOT_ANNOTATED_CDS"/>
    <property type="molecule type" value="Genomic_DNA"/>
</dbReference>
<keyword evidence="4" id="KW-1185">Reference proteome</keyword>
<feature type="non-terminal residue" evidence="2">
    <location>
        <position position="50"/>
    </location>
</feature>
<dbReference type="VEuPathDB" id="VectorBase:ISCW016387"/>
<dbReference type="EMBL" id="ABJB010998573">
    <property type="status" value="NOT_ANNOTATED_CDS"/>
    <property type="molecule type" value="Genomic_DNA"/>
</dbReference>
<reference evidence="3" key="2">
    <citation type="submission" date="2020-05" db="UniProtKB">
        <authorList>
            <consortium name="EnsemblMetazoa"/>
        </authorList>
    </citation>
    <scope>IDENTIFICATION</scope>
    <source>
        <strain evidence="3">wikel</strain>
    </source>
</reference>
<dbReference type="EMBL" id="ABJB010457529">
    <property type="status" value="NOT_ANNOTATED_CDS"/>
    <property type="molecule type" value="Genomic_DNA"/>
</dbReference>
<keyword evidence="1" id="KW-0503">Monooxygenase</keyword>
<proteinExistence type="predicted"/>
<dbReference type="Proteomes" id="UP000001555">
    <property type="component" value="Unassembled WGS sequence"/>
</dbReference>
<keyword evidence="1" id="KW-0560">Oxidoreductase</keyword>
<sequence>GSLDYETVNQKLKYLGQVINETMRIWPAALTTERGPCKTLVNPLVQYPAG</sequence>
<organism>
    <name type="scientific">Ixodes scapularis</name>
    <name type="common">Black-legged tick</name>
    <name type="synonym">Deer tick</name>
    <dbReference type="NCBI Taxonomy" id="6945"/>
    <lineage>
        <taxon>Eukaryota</taxon>
        <taxon>Metazoa</taxon>
        <taxon>Ecdysozoa</taxon>
        <taxon>Arthropoda</taxon>
        <taxon>Chelicerata</taxon>
        <taxon>Arachnida</taxon>
        <taxon>Acari</taxon>
        <taxon>Parasitiformes</taxon>
        <taxon>Ixodida</taxon>
        <taxon>Ixodoidea</taxon>
        <taxon>Ixodidae</taxon>
        <taxon>Ixodinae</taxon>
        <taxon>Ixodes</taxon>
    </lineage>
</organism>
<dbReference type="EMBL" id="DS641118">
    <property type="protein sequence ID" value="EEC01861.1"/>
    <property type="molecule type" value="Genomic_DNA"/>
</dbReference>
<protein>
    <recommendedName>
        <fullName evidence="5">Cytochrome P450</fullName>
    </recommendedName>
</protein>
<gene>
    <name evidence="2" type="ORF">IscW_ISCW016387</name>
</gene>
<dbReference type="EMBL" id="ABJB010676268">
    <property type="status" value="NOT_ANNOTATED_CDS"/>
    <property type="molecule type" value="Genomic_DNA"/>
</dbReference>
<accession>B7P5I9</accession>
<dbReference type="SUPFAM" id="SSF48264">
    <property type="entry name" value="Cytochrome P450"/>
    <property type="match status" value="1"/>
</dbReference>
<dbReference type="Gene3D" id="1.10.630.10">
    <property type="entry name" value="Cytochrome P450"/>
    <property type="match status" value="1"/>
</dbReference>
<dbReference type="EnsemblMetazoa" id="ISCW016387-RA">
    <property type="protein sequence ID" value="ISCW016387-PA"/>
    <property type="gene ID" value="ISCW016387"/>
</dbReference>
<dbReference type="InParanoid" id="B7P5I9"/>
<dbReference type="GO" id="GO:0020037">
    <property type="term" value="F:heme binding"/>
    <property type="evidence" value="ECO:0007669"/>
    <property type="project" value="InterPro"/>
</dbReference>
<evidence type="ECO:0000313" key="4">
    <source>
        <dbReference type="Proteomes" id="UP000001555"/>
    </source>
</evidence>
<dbReference type="EMBL" id="ABJB010847071">
    <property type="status" value="NOT_ANNOTATED_CDS"/>
    <property type="molecule type" value="Genomic_DNA"/>
</dbReference>
<feature type="non-terminal residue" evidence="2">
    <location>
        <position position="1"/>
    </location>
</feature>
<name>B7P5I9_IXOSC</name>
<dbReference type="GO" id="GO:0004497">
    <property type="term" value="F:monooxygenase activity"/>
    <property type="evidence" value="ECO:0007669"/>
    <property type="project" value="UniProtKB-KW"/>
</dbReference>
<evidence type="ECO:0000313" key="2">
    <source>
        <dbReference type="EMBL" id="EEC01861.1"/>
    </source>
</evidence>
<dbReference type="PaxDb" id="6945-B7P5I9"/>
<dbReference type="EMBL" id="ABJB010925261">
    <property type="status" value="NOT_ANNOTATED_CDS"/>
    <property type="molecule type" value="Genomic_DNA"/>
</dbReference>
<dbReference type="HOGENOM" id="CLU_3130177_0_0_1"/>
<dbReference type="InterPro" id="IPR036396">
    <property type="entry name" value="Cyt_P450_sf"/>
</dbReference>
<reference evidence="2 4" key="1">
    <citation type="submission" date="2008-03" db="EMBL/GenBank/DDBJ databases">
        <title>Annotation of Ixodes scapularis.</title>
        <authorList>
            <consortium name="Ixodes scapularis Genome Project Consortium"/>
            <person name="Caler E."/>
            <person name="Hannick L.I."/>
            <person name="Bidwell S."/>
            <person name="Joardar V."/>
            <person name="Thiagarajan M."/>
            <person name="Amedeo P."/>
            <person name="Galinsky K.J."/>
            <person name="Schobel S."/>
            <person name="Inman J."/>
            <person name="Hostetler J."/>
            <person name="Miller J."/>
            <person name="Hammond M."/>
            <person name="Megy K."/>
            <person name="Lawson D."/>
            <person name="Kodira C."/>
            <person name="Sutton G."/>
            <person name="Meyer J."/>
            <person name="Hill C.A."/>
            <person name="Birren B."/>
            <person name="Nene V."/>
            <person name="Collins F."/>
            <person name="Alarcon-Chaidez F."/>
            <person name="Wikel S."/>
            <person name="Strausberg R."/>
        </authorList>
    </citation>
    <scope>NUCLEOTIDE SEQUENCE [LARGE SCALE GENOMIC DNA]</scope>
    <source>
        <strain evidence="4">Wikel</strain>
        <strain evidence="2">Wikel colony</strain>
    </source>
</reference>
<evidence type="ECO:0008006" key="5">
    <source>
        <dbReference type="Google" id="ProtNLM"/>
    </source>
</evidence>
<dbReference type="GO" id="GO:0016705">
    <property type="term" value="F:oxidoreductase activity, acting on paired donors, with incorporation or reduction of molecular oxygen"/>
    <property type="evidence" value="ECO:0007669"/>
    <property type="project" value="InterPro"/>
</dbReference>
<dbReference type="AlphaFoldDB" id="B7P5I9"/>